<evidence type="ECO:0000256" key="2">
    <source>
        <dbReference type="ARBA" id="ARBA00023157"/>
    </source>
</evidence>
<keyword evidence="2" id="KW-1015">Disulfide bond</keyword>
<organism evidence="4 5">
    <name type="scientific">Lentinus brumalis</name>
    <dbReference type="NCBI Taxonomy" id="2498619"/>
    <lineage>
        <taxon>Eukaryota</taxon>
        <taxon>Fungi</taxon>
        <taxon>Dikarya</taxon>
        <taxon>Basidiomycota</taxon>
        <taxon>Agaricomycotina</taxon>
        <taxon>Agaricomycetes</taxon>
        <taxon>Polyporales</taxon>
        <taxon>Polyporaceae</taxon>
        <taxon>Lentinus</taxon>
    </lineage>
</organism>
<dbReference type="InterPro" id="IPR013766">
    <property type="entry name" value="Thioredoxin_domain"/>
</dbReference>
<protein>
    <recommendedName>
        <fullName evidence="1">Thioredoxin</fullName>
    </recommendedName>
</protein>
<dbReference type="CDD" id="cd02947">
    <property type="entry name" value="TRX_family"/>
    <property type="match status" value="1"/>
</dbReference>
<dbReference type="FunFam" id="3.40.30.10:FF:000245">
    <property type="entry name" value="Thioredoxin"/>
    <property type="match status" value="1"/>
</dbReference>
<dbReference type="AlphaFoldDB" id="A0A371D0R1"/>
<dbReference type="PROSITE" id="PS51352">
    <property type="entry name" value="THIOREDOXIN_2"/>
    <property type="match status" value="1"/>
</dbReference>
<dbReference type="GO" id="GO:0006950">
    <property type="term" value="P:response to stress"/>
    <property type="evidence" value="ECO:0007669"/>
    <property type="project" value="UniProtKB-ARBA"/>
</dbReference>
<dbReference type="Gene3D" id="3.40.30.10">
    <property type="entry name" value="Glutaredoxin"/>
    <property type="match status" value="1"/>
</dbReference>
<dbReference type="STRING" id="139420.A0A371D0R1"/>
<gene>
    <name evidence="4" type="ORF">OH76DRAFT_1356659</name>
</gene>
<feature type="domain" description="Thioredoxin" evidence="3">
    <location>
        <begin position="1"/>
        <end position="110"/>
    </location>
</feature>
<dbReference type="PANTHER" id="PTHR46115">
    <property type="entry name" value="THIOREDOXIN-LIKE PROTEIN 1"/>
    <property type="match status" value="1"/>
</dbReference>
<reference evidence="4 5" key="1">
    <citation type="journal article" date="2018" name="Biotechnol. Biofuels">
        <title>Integrative visual omics of the white-rot fungus Polyporus brumalis exposes the biotechnological potential of its oxidative enzymes for delignifying raw plant biomass.</title>
        <authorList>
            <person name="Miyauchi S."/>
            <person name="Rancon A."/>
            <person name="Drula E."/>
            <person name="Hage H."/>
            <person name="Chaduli D."/>
            <person name="Favel A."/>
            <person name="Grisel S."/>
            <person name="Henrissat B."/>
            <person name="Herpoel-Gimbert I."/>
            <person name="Ruiz-Duenas F.J."/>
            <person name="Chevret D."/>
            <person name="Hainaut M."/>
            <person name="Lin J."/>
            <person name="Wang M."/>
            <person name="Pangilinan J."/>
            <person name="Lipzen A."/>
            <person name="Lesage-Meessen L."/>
            <person name="Navarro D."/>
            <person name="Riley R."/>
            <person name="Grigoriev I.V."/>
            <person name="Zhou S."/>
            <person name="Raouche S."/>
            <person name="Rosso M.N."/>
        </authorList>
    </citation>
    <scope>NUCLEOTIDE SEQUENCE [LARGE SCALE GENOMIC DNA]</scope>
    <source>
        <strain evidence="4 5">BRFM 1820</strain>
    </source>
</reference>
<dbReference type="EMBL" id="KZ857430">
    <property type="protein sequence ID" value="RDX46136.1"/>
    <property type="molecule type" value="Genomic_DNA"/>
</dbReference>
<evidence type="ECO:0000313" key="4">
    <source>
        <dbReference type="EMBL" id="RDX46136.1"/>
    </source>
</evidence>
<dbReference type="Pfam" id="PF00085">
    <property type="entry name" value="Thioredoxin"/>
    <property type="match status" value="1"/>
</dbReference>
<evidence type="ECO:0000313" key="5">
    <source>
        <dbReference type="Proteomes" id="UP000256964"/>
    </source>
</evidence>
<proteinExistence type="predicted"/>
<keyword evidence="5" id="KW-1185">Reference proteome</keyword>
<evidence type="ECO:0000256" key="1">
    <source>
        <dbReference type="ARBA" id="ARBA00020570"/>
    </source>
</evidence>
<dbReference type="OrthoDB" id="2121326at2759"/>
<name>A0A371D0R1_9APHY</name>
<dbReference type="Gene3D" id="1.25.40.10">
    <property type="entry name" value="Tetratricopeptide repeat domain"/>
    <property type="match status" value="1"/>
</dbReference>
<dbReference type="InterPro" id="IPR036249">
    <property type="entry name" value="Thioredoxin-like_sf"/>
</dbReference>
<accession>A0A371D0R1</accession>
<dbReference type="Proteomes" id="UP000256964">
    <property type="component" value="Unassembled WGS sequence"/>
</dbReference>
<dbReference type="InterPro" id="IPR017937">
    <property type="entry name" value="Thioredoxin_CS"/>
</dbReference>
<dbReference type="PROSITE" id="PS00194">
    <property type="entry name" value="THIOREDOXIN_1"/>
    <property type="match status" value="1"/>
</dbReference>
<dbReference type="SUPFAM" id="SSF52833">
    <property type="entry name" value="Thioredoxin-like"/>
    <property type="match status" value="1"/>
</dbReference>
<dbReference type="PRINTS" id="PR00421">
    <property type="entry name" value="THIOREDOXIN"/>
</dbReference>
<sequence>MAAPVVIESISHWNSTLRSAKQEKKTIFVDFFATWCGPCSAIAPVFEHLAAEFSNAVFLKVDVDKLQPIAQKYKVTAMPTFYTIKEEGPVDSVQGADRSALRDMVAKHAIRPSTVNHPPLPEKAEKLKVDGNTAFAEGDFVQAFLCYSRALDVAPGSAVLLVNRAHTLMKMVKMEGTTKADRNKYRRKALEDCLVAVPQDDGKWAKAWLRLAEASLLSAEEESIEEFPIHKRAMKRKERIAGAEEALKAAIEHSEGKIKEGACTS</sequence>
<dbReference type="InterPro" id="IPR011990">
    <property type="entry name" value="TPR-like_helical_dom_sf"/>
</dbReference>
<dbReference type="SUPFAM" id="SSF48452">
    <property type="entry name" value="TPR-like"/>
    <property type="match status" value="1"/>
</dbReference>
<evidence type="ECO:0000259" key="3">
    <source>
        <dbReference type="PROSITE" id="PS51352"/>
    </source>
</evidence>